<dbReference type="PANTHER" id="PTHR41260">
    <property type="entry name" value="PROTEIN ECSC"/>
    <property type="match status" value="1"/>
</dbReference>
<dbReference type="InterPro" id="IPR024787">
    <property type="entry name" value="EcsC"/>
</dbReference>
<organism evidence="2 3">
    <name type="scientific">Meinhardsimonia xiamenensis</name>
    <dbReference type="NCBI Taxonomy" id="990712"/>
    <lineage>
        <taxon>Bacteria</taxon>
        <taxon>Pseudomonadati</taxon>
        <taxon>Pseudomonadota</taxon>
        <taxon>Alphaproteobacteria</taxon>
        <taxon>Rhodobacterales</taxon>
        <taxon>Paracoccaceae</taxon>
        <taxon>Meinhardsimonia</taxon>
    </lineage>
</organism>
<dbReference type="PANTHER" id="PTHR41260:SF1">
    <property type="entry name" value="PROTEIN ECSC"/>
    <property type="match status" value="1"/>
</dbReference>
<dbReference type="Proteomes" id="UP000199328">
    <property type="component" value="Unassembled WGS sequence"/>
</dbReference>
<name>A0A1G9FNM4_9RHOB</name>
<proteinExistence type="predicted"/>
<evidence type="ECO:0000313" key="2">
    <source>
        <dbReference type="EMBL" id="SDK89763.1"/>
    </source>
</evidence>
<accession>A0A1G9FNM4</accession>
<reference evidence="3" key="1">
    <citation type="submission" date="2016-10" db="EMBL/GenBank/DDBJ databases">
        <authorList>
            <person name="Varghese N."/>
            <person name="Submissions S."/>
        </authorList>
    </citation>
    <scope>NUCLEOTIDE SEQUENCE [LARGE SCALE GENOMIC DNA]</scope>
    <source>
        <strain evidence="3">CGMCC 1.10789</strain>
    </source>
</reference>
<dbReference type="AlphaFoldDB" id="A0A1G9FNM4"/>
<sequence>MGESDDGRGEKAARQTKGPWSRPEPADLPAAIAQAVERQREFEAARATRLGQGAERLTRPFGAALARLIPPDLARKALEQADAAAALTLPRELTGHDVDDIEACEAVALRVQAWAQGTNAATGGAAGWFGAAGLAVDVPATITLAARTVRATAAAYGFAGDDEGERAFRLMVLEVATTMAQDERQARIEELNAMARTLASAEARMATEWLIEKVVERVARQLGLSFAARKMGQVVPIVGGVVAAAVNASFQADVARAARYAYRQRWLIARKVLPAAASGADA</sequence>
<dbReference type="RefSeq" id="WP_092500847.1">
    <property type="nucleotide sequence ID" value="NZ_FNFV01000005.1"/>
</dbReference>
<protein>
    <submittedName>
        <fullName evidence="2">EcsC protein family protein</fullName>
    </submittedName>
</protein>
<dbReference type="Pfam" id="PF12787">
    <property type="entry name" value="EcsC"/>
    <property type="match status" value="1"/>
</dbReference>
<feature type="region of interest" description="Disordered" evidence="1">
    <location>
        <begin position="1"/>
        <end position="28"/>
    </location>
</feature>
<evidence type="ECO:0000256" key="1">
    <source>
        <dbReference type="SAM" id="MobiDB-lite"/>
    </source>
</evidence>
<dbReference type="STRING" id="990712.SAMN05216257_105273"/>
<gene>
    <name evidence="2" type="ORF">SAMN05216257_105273</name>
</gene>
<dbReference type="OrthoDB" id="7405546at2"/>
<keyword evidence="3" id="KW-1185">Reference proteome</keyword>
<evidence type="ECO:0000313" key="3">
    <source>
        <dbReference type="Proteomes" id="UP000199328"/>
    </source>
</evidence>
<feature type="compositionally biased region" description="Basic and acidic residues" evidence="1">
    <location>
        <begin position="1"/>
        <end position="13"/>
    </location>
</feature>
<dbReference type="EMBL" id="FNFV01000005">
    <property type="protein sequence ID" value="SDK89763.1"/>
    <property type="molecule type" value="Genomic_DNA"/>
</dbReference>